<keyword evidence="2" id="KW-1185">Reference proteome</keyword>
<protein>
    <recommendedName>
        <fullName evidence="3">Phage major capsid protein E</fullName>
    </recommendedName>
</protein>
<evidence type="ECO:0008006" key="3">
    <source>
        <dbReference type="Google" id="ProtNLM"/>
    </source>
</evidence>
<dbReference type="Proteomes" id="UP000183508">
    <property type="component" value="Unassembled WGS sequence"/>
</dbReference>
<reference evidence="2" key="1">
    <citation type="submission" date="2016-10" db="EMBL/GenBank/DDBJ databases">
        <authorList>
            <person name="Varghese N."/>
        </authorList>
    </citation>
    <scope>NUCLEOTIDE SEQUENCE [LARGE SCALE GENOMIC DNA]</scope>
    <source>
        <strain evidence="2">DSM 17980</strain>
    </source>
</reference>
<gene>
    <name evidence="1" type="ORF">SAMN05421543_101477</name>
</gene>
<evidence type="ECO:0000313" key="2">
    <source>
        <dbReference type="Proteomes" id="UP000183508"/>
    </source>
</evidence>
<proteinExistence type="predicted"/>
<organism evidence="1 2">
    <name type="scientific">Alicyclobacillus macrosporangiidus</name>
    <dbReference type="NCBI Taxonomy" id="392015"/>
    <lineage>
        <taxon>Bacteria</taxon>
        <taxon>Bacillati</taxon>
        <taxon>Bacillota</taxon>
        <taxon>Bacilli</taxon>
        <taxon>Bacillales</taxon>
        <taxon>Alicyclobacillaceae</taxon>
        <taxon>Alicyclobacillus</taxon>
    </lineage>
</organism>
<dbReference type="STRING" id="392015.SAMN05421543_101477"/>
<accession>A0A1I7FVY3</accession>
<dbReference type="Pfam" id="PF25209">
    <property type="entry name" value="Phage_capsid_4"/>
    <property type="match status" value="1"/>
</dbReference>
<dbReference type="RefSeq" id="WP_074949116.1">
    <property type="nucleotide sequence ID" value="NZ_FPBV01000001.1"/>
</dbReference>
<evidence type="ECO:0000313" key="1">
    <source>
        <dbReference type="EMBL" id="SFU40310.1"/>
    </source>
</evidence>
<dbReference type="EMBL" id="FPBV01000001">
    <property type="protein sequence ID" value="SFU40310.1"/>
    <property type="molecule type" value="Genomic_DNA"/>
</dbReference>
<dbReference type="AlphaFoldDB" id="A0A1I7FVY3"/>
<sequence length="348" mass="39115">MPKVISLETLRAQRRKGTHELRIPYVSPTGEMKTVQTRIVEGEMEVFQLTKPIGEMITTPAGLDQLVQKTVVDLQLGREQVPLLYQPIYRRIADSNLTEFVDISPLVGARVVFLQHMELEEVKFGTRVVGPKDTVPIITYAAGFEYTEDIQEWDKTWQLAELNRAMGEAYNALLNHIHLSPIITYNYPAKNKTAASTEGATYLEKLRNTIKQGLIDASQDKNKDTLSPRRPTILLAHSSNQWDIEEALQRQQIGGTIYPAISQIDTLIFYDGYSVTVGEKTYTYPGVDPGKAYLIDPQKYFVELVKHDLRVDASGPDLSRLVVSQIVGRARRGVYTAPANAVQELTLP</sequence>
<name>A0A1I7FVY3_9BACL</name>
<dbReference type="OrthoDB" id="1676014at2"/>